<feature type="transmembrane region" description="Helical" evidence="7">
    <location>
        <begin position="99"/>
        <end position="121"/>
    </location>
</feature>
<proteinExistence type="inferred from homology"/>
<dbReference type="InterPro" id="IPR006043">
    <property type="entry name" value="NCS2"/>
</dbReference>
<accession>A0A3N1MFT7</accession>
<dbReference type="Proteomes" id="UP000278222">
    <property type="component" value="Unassembled WGS sequence"/>
</dbReference>
<evidence type="ECO:0000256" key="2">
    <source>
        <dbReference type="ARBA" id="ARBA00008821"/>
    </source>
</evidence>
<dbReference type="GO" id="GO:0042907">
    <property type="term" value="F:xanthine transmembrane transporter activity"/>
    <property type="evidence" value="ECO:0007669"/>
    <property type="project" value="TreeGrafter"/>
</dbReference>
<evidence type="ECO:0000313" key="8">
    <source>
        <dbReference type="EMBL" id="ROQ01597.1"/>
    </source>
</evidence>
<dbReference type="EMBL" id="RJKX01000011">
    <property type="protein sequence ID" value="ROQ01597.1"/>
    <property type="molecule type" value="Genomic_DNA"/>
</dbReference>
<comment type="caution">
    <text evidence="8">The sequence shown here is derived from an EMBL/GenBank/DDBJ whole genome shotgun (WGS) entry which is preliminary data.</text>
</comment>
<dbReference type="PANTHER" id="PTHR42810">
    <property type="entry name" value="PURINE PERMEASE C1399.01C-RELATED"/>
    <property type="match status" value="1"/>
</dbReference>
<keyword evidence="4 7" id="KW-0812">Transmembrane</keyword>
<organism evidence="8 9">
    <name type="scientific">Stella humosa</name>
    <dbReference type="NCBI Taxonomy" id="94"/>
    <lineage>
        <taxon>Bacteria</taxon>
        <taxon>Pseudomonadati</taxon>
        <taxon>Pseudomonadota</taxon>
        <taxon>Alphaproteobacteria</taxon>
        <taxon>Rhodospirillales</taxon>
        <taxon>Stellaceae</taxon>
        <taxon>Stella</taxon>
    </lineage>
</organism>
<dbReference type="AlphaFoldDB" id="A0A3N1MFT7"/>
<evidence type="ECO:0000256" key="7">
    <source>
        <dbReference type="SAM" id="Phobius"/>
    </source>
</evidence>
<feature type="transmembrane region" description="Helical" evidence="7">
    <location>
        <begin position="164"/>
        <end position="184"/>
    </location>
</feature>
<feature type="transmembrane region" description="Helical" evidence="7">
    <location>
        <begin position="339"/>
        <end position="360"/>
    </location>
</feature>
<feature type="transmembrane region" description="Helical" evidence="7">
    <location>
        <begin position="73"/>
        <end position="93"/>
    </location>
</feature>
<reference evidence="8 9" key="1">
    <citation type="submission" date="2018-11" db="EMBL/GenBank/DDBJ databases">
        <title>Genomic Encyclopedia of Type Strains, Phase IV (KMG-IV): sequencing the most valuable type-strain genomes for metagenomic binning, comparative biology and taxonomic classification.</title>
        <authorList>
            <person name="Goeker M."/>
        </authorList>
    </citation>
    <scope>NUCLEOTIDE SEQUENCE [LARGE SCALE GENOMIC DNA]</scope>
    <source>
        <strain evidence="8 9">DSM 5900</strain>
    </source>
</reference>
<evidence type="ECO:0000256" key="4">
    <source>
        <dbReference type="ARBA" id="ARBA00022692"/>
    </source>
</evidence>
<gene>
    <name evidence="8" type="ORF">EDC65_0778</name>
</gene>
<evidence type="ECO:0000313" key="9">
    <source>
        <dbReference type="Proteomes" id="UP000278222"/>
    </source>
</evidence>
<dbReference type="PANTHER" id="PTHR42810:SF4">
    <property type="entry name" value="URIC ACID TRANSPORTER UACT"/>
    <property type="match status" value="1"/>
</dbReference>
<keyword evidence="3" id="KW-0813">Transport</keyword>
<evidence type="ECO:0000256" key="5">
    <source>
        <dbReference type="ARBA" id="ARBA00022989"/>
    </source>
</evidence>
<dbReference type="GO" id="GO:0005886">
    <property type="term" value="C:plasma membrane"/>
    <property type="evidence" value="ECO:0007669"/>
    <property type="project" value="TreeGrafter"/>
</dbReference>
<protein>
    <submittedName>
        <fullName evidence="8">Xanthine/uracil permease</fullName>
    </submittedName>
</protein>
<feature type="transmembrane region" description="Helical" evidence="7">
    <location>
        <begin position="411"/>
        <end position="429"/>
    </location>
</feature>
<keyword evidence="9" id="KW-1185">Reference proteome</keyword>
<keyword evidence="6 7" id="KW-0472">Membrane</keyword>
<evidence type="ECO:0000256" key="3">
    <source>
        <dbReference type="ARBA" id="ARBA00022448"/>
    </source>
</evidence>
<feature type="transmembrane region" description="Helical" evidence="7">
    <location>
        <begin position="235"/>
        <end position="256"/>
    </location>
</feature>
<comment type="subcellular location">
    <subcellularLocation>
        <location evidence="1">Membrane</location>
        <topology evidence="1">Multi-pass membrane protein</topology>
    </subcellularLocation>
</comment>
<name>A0A3N1MFT7_9PROT</name>
<evidence type="ECO:0000256" key="6">
    <source>
        <dbReference type="ARBA" id="ARBA00023136"/>
    </source>
</evidence>
<sequence>MSSITYAVDATPPARIVWLNALQHISLSAVTLVFPRIVAEAAGADPETITRYVSLAMVAMGLGTLIQAYGRRGVGSGFLLLGHCTILYVPFAVEAARTGGLGAVAGLTIVAGLTEMLLSRCIRPLRPFIPPEIIGVVILLLGAMLGLFGLRLMLGIGPGSQSGAVEMASSAITLATIIGVAIWARPALRSLAVLVGVGTGCAAFVLIALASGGFASAIRDVAFVTPRWPLDLPSFPVAFLPGFLIGAVACFVRAIADLTACQQLANPNWKAPDFQSIRAGTLADGLGCVVAGVIGVLGTNTYSGSVGLAAANGVLARRVGVAAGIGWIVLGLLPGAASILYAIPAGILGAACFYSATFTIRTGITMLSQRLVDTRRTLIIGAAIATSMLVVDSHGHGHLPLLVQQVLNSPLAAAMLLALALNAVLRLGIPRTAMLRWLPASGFDPLQAFADAQGRAWGARVELIQRATHFLEEFSQLAPRFAAPGREIEVRLRYDDVGLQVELLWPGEPLATGRPDIDADDGSLQVALMRHWADEMRAAPLENGRQTLIAYIDDR</sequence>
<keyword evidence="5 7" id="KW-1133">Transmembrane helix</keyword>
<evidence type="ECO:0000256" key="1">
    <source>
        <dbReference type="ARBA" id="ARBA00004141"/>
    </source>
</evidence>
<feature type="transmembrane region" description="Helical" evidence="7">
    <location>
        <begin position="372"/>
        <end position="391"/>
    </location>
</feature>
<feature type="transmembrane region" description="Helical" evidence="7">
    <location>
        <begin position="191"/>
        <end position="215"/>
    </location>
</feature>
<dbReference type="Pfam" id="PF00860">
    <property type="entry name" value="Xan_ur_permease"/>
    <property type="match status" value="1"/>
</dbReference>
<feature type="transmembrane region" description="Helical" evidence="7">
    <location>
        <begin position="133"/>
        <end position="152"/>
    </location>
</feature>
<feature type="transmembrane region" description="Helical" evidence="7">
    <location>
        <begin position="49"/>
        <end position="66"/>
    </location>
</feature>
<dbReference type="RefSeq" id="WP_170216320.1">
    <property type="nucleotide sequence ID" value="NZ_AP019700.1"/>
</dbReference>
<comment type="similarity">
    <text evidence="2">Belongs to the nucleobase:cation symporter-2 (NCS2) (TC 2.A.40) family.</text>
</comment>